<feature type="transmembrane region" description="Helical" evidence="8">
    <location>
        <begin position="241"/>
        <end position="270"/>
    </location>
</feature>
<dbReference type="InterPro" id="IPR011541">
    <property type="entry name" value="Ni/Co_transpt_high_affinity"/>
</dbReference>
<keyword evidence="6 8" id="KW-1133">Transmembrane helix</keyword>
<accession>A0A317SQG0</accession>
<dbReference type="InterPro" id="IPR004688">
    <property type="entry name" value="Ni/Co_transpt"/>
</dbReference>
<dbReference type="GO" id="GO:0015099">
    <property type="term" value="F:nickel cation transmembrane transporter activity"/>
    <property type="evidence" value="ECO:0007669"/>
    <property type="project" value="UniProtKB-UniRule"/>
</dbReference>
<evidence type="ECO:0000256" key="3">
    <source>
        <dbReference type="ARBA" id="ARBA00022448"/>
    </source>
</evidence>
<evidence type="ECO:0000256" key="7">
    <source>
        <dbReference type="ARBA" id="ARBA00023136"/>
    </source>
</evidence>
<keyword evidence="5 8" id="KW-0812">Transmembrane</keyword>
<dbReference type="Proteomes" id="UP000246991">
    <property type="component" value="Unassembled WGS sequence"/>
</dbReference>
<dbReference type="EMBL" id="PYWC01000042">
    <property type="protein sequence ID" value="PWW75797.1"/>
    <property type="molecule type" value="Genomic_DNA"/>
</dbReference>
<gene>
    <name evidence="10" type="ORF">C7212DRAFT_201400</name>
</gene>
<proteinExistence type="inferred from homology"/>
<keyword evidence="7 8" id="KW-0472">Membrane</keyword>
<protein>
    <recommendedName>
        <fullName evidence="8">Nickel/cobalt efflux system</fullName>
    </recommendedName>
</protein>
<reference evidence="10 11" key="1">
    <citation type="submission" date="2018-03" db="EMBL/GenBank/DDBJ databases">
        <title>Genomes of Pezizomycetes fungi and the evolution of truffles.</title>
        <authorList>
            <person name="Murat C."/>
            <person name="Payen T."/>
            <person name="Noel B."/>
            <person name="Kuo A."/>
            <person name="Martin F.M."/>
        </authorList>
    </citation>
    <scope>NUCLEOTIDE SEQUENCE [LARGE SCALE GENOMIC DNA]</scope>
    <source>
        <strain evidence="10">091103-1</strain>
    </source>
</reference>
<dbReference type="GO" id="GO:0012505">
    <property type="term" value="C:endomembrane system"/>
    <property type="evidence" value="ECO:0007669"/>
    <property type="project" value="UniProtKB-SubCell"/>
</dbReference>
<keyword evidence="3 8" id="KW-0813">Transport</keyword>
<evidence type="ECO:0000256" key="6">
    <source>
        <dbReference type="ARBA" id="ARBA00022989"/>
    </source>
</evidence>
<feature type="transmembrane region" description="Helical" evidence="8">
    <location>
        <begin position="93"/>
        <end position="114"/>
    </location>
</feature>
<dbReference type="PANTHER" id="PTHR31611:SF0">
    <property type="entry name" value="HIGH-AFFINITY NICKEL TRANSPORT PROTEIN NIC1"/>
    <property type="match status" value="1"/>
</dbReference>
<feature type="region of interest" description="Disordered" evidence="9">
    <location>
        <begin position="370"/>
        <end position="427"/>
    </location>
</feature>
<evidence type="ECO:0000256" key="9">
    <source>
        <dbReference type="SAM" id="MobiDB-lite"/>
    </source>
</evidence>
<dbReference type="PANTHER" id="PTHR31611">
    <property type="entry name" value="HIGH-AFFINITY NICKEL TRANSPORT PROTEIN NIC1"/>
    <property type="match status" value="1"/>
</dbReference>
<evidence type="ECO:0000256" key="2">
    <source>
        <dbReference type="ARBA" id="ARBA00010892"/>
    </source>
</evidence>
<organism evidence="10 11">
    <name type="scientific">Tuber magnatum</name>
    <name type="common">white Piedmont truffle</name>
    <dbReference type="NCBI Taxonomy" id="42249"/>
    <lineage>
        <taxon>Eukaryota</taxon>
        <taxon>Fungi</taxon>
        <taxon>Dikarya</taxon>
        <taxon>Ascomycota</taxon>
        <taxon>Pezizomycotina</taxon>
        <taxon>Pezizomycetes</taxon>
        <taxon>Pezizales</taxon>
        <taxon>Tuberaceae</taxon>
        <taxon>Tuber</taxon>
    </lineage>
</organism>
<dbReference type="GO" id="GO:0005886">
    <property type="term" value="C:plasma membrane"/>
    <property type="evidence" value="ECO:0007669"/>
    <property type="project" value="UniProtKB-SubCell"/>
</dbReference>
<keyword evidence="4" id="KW-0533">Nickel</keyword>
<evidence type="ECO:0000313" key="11">
    <source>
        <dbReference type="Proteomes" id="UP000246991"/>
    </source>
</evidence>
<dbReference type="Pfam" id="PF03824">
    <property type="entry name" value="NicO"/>
    <property type="match status" value="1"/>
</dbReference>
<keyword evidence="11" id="KW-1185">Reference proteome</keyword>
<evidence type="ECO:0000256" key="8">
    <source>
        <dbReference type="RuleBase" id="RU362101"/>
    </source>
</evidence>
<feature type="transmembrane region" description="Helical" evidence="8">
    <location>
        <begin position="134"/>
        <end position="156"/>
    </location>
</feature>
<feature type="transmembrane region" description="Helical" evidence="8">
    <location>
        <begin position="332"/>
        <end position="352"/>
    </location>
</feature>
<comment type="caution">
    <text evidence="10">The sequence shown here is derived from an EMBL/GenBank/DDBJ whole genome shotgun (WGS) entry which is preliminary data.</text>
</comment>
<feature type="transmembrane region" description="Helical" evidence="8">
    <location>
        <begin position="282"/>
        <end position="312"/>
    </location>
</feature>
<evidence type="ECO:0000256" key="1">
    <source>
        <dbReference type="ARBA" id="ARBA00004127"/>
    </source>
</evidence>
<feature type="transmembrane region" description="Helical" evidence="8">
    <location>
        <begin position="211"/>
        <end position="235"/>
    </location>
</feature>
<dbReference type="STRING" id="42249.A0A317SQG0"/>
<dbReference type="AlphaFoldDB" id="A0A317SQG0"/>
<feature type="transmembrane region" description="Helical" evidence="8">
    <location>
        <begin position="29"/>
        <end position="62"/>
    </location>
</feature>
<sequence length="427" mass="45144">MNYRGHHASGIVKERHGKFPMLRALPNRALLVIVIVAIMNMFCWVGVGVVLVALTGASVLAYTLGLRHALDADHITAINLATRGLVASGHRPATAGLFLSLGHSSVVIATSIAVAGTATGVSKRFDDFARVGGIIGTSASAAFLIMLGAMNIYVLYRLFKHLDMLMRSGQEGVLFGEGVADYWDTPAAGYFPRMCRWLFGLIDRPWKMYPLGVLFGLGFDTSSEVALLGIASIQAEQGTSIWLILIFPVLFTAGMCLIGTTHGALMLTLYTTPTFAHDDIAIVYHSIALTITTVVVAISISVIQILSLVHHVLEPSGAFWDGVGRMGGGDCTIGGCIAGLFVVTGITAHLVYKPVRKIIDQKRLLMGPSGSAPSWEDVSIPPADSPGGADTTNTGLKDGIGTGGNGEVEANNVGVRHFEDNQGTSVI</sequence>
<dbReference type="OrthoDB" id="5197598at2759"/>
<evidence type="ECO:0000256" key="5">
    <source>
        <dbReference type="ARBA" id="ARBA00022692"/>
    </source>
</evidence>
<evidence type="ECO:0000313" key="10">
    <source>
        <dbReference type="EMBL" id="PWW75797.1"/>
    </source>
</evidence>
<evidence type="ECO:0000256" key="4">
    <source>
        <dbReference type="ARBA" id="ARBA00022596"/>
    </source>
</evidence>
<name>A0A317SQG0_9PEZI</name>
<comment type="similarity">
    <text evidence="2 8">Belongs to the NiCoT transporter (TC 2.A.52) family.</text>
</comment>
<comment type="subcellular location">
    <subcellularLocation>
        <location evidence="8">Cell membrane</location>
        <topology evidence="8">Multi-pass membrane protein</topology>
    </subcellularLocation>
    <subcellularLocation>
        <location evidence="1">Endomembrane system</location>
        <topology evidence="1">Multi-pass membrane protein</topology>
    </subcellularLocation>
</comment>